<dbReference type="OrthoDB" id="427614at2759"/>
<proteinExistence type="predicted"/>
<gene>
    <name evidence="1" type="ORF">SNAT2548_LOCUS11942</name>
</gene>
<accession>A0A812LKN0</accession>
<reference evidence="1" key="1">
    <citation type="submission" date="2021-02" db="EMBL/GenBank/DDBJ databases">
        <authorList>
            <person name="Dougan E. K."/>
            <person name="Rhodes N."/>
            <person name="Thang M."/>
            <person name="Chan C."/>
        </authorList>
    </citation>
    <scope>NUCLEOTIDE SEQUENCE</scope>
</reference>
<dbReference type="EMBL" id="CAJNDS010001112">
    <property type="protein sequence ID" value="CAE7247830.1"/>
    <property type="molecule type" value="Genomic_DNA"/>
</dbReference>
<protein>
    <submittedName>
        <fullName evidence="1">Uncharacterized protein</fullName>
    </submittedName>
</protein>
<name>A0A812LKN0_9DINO</name>
<dbReference type="AlphaFoldDB" id="A0A812LKN0"/>
<dbReference type="Proteomes" id="UP000604046">
    <property type="component" value="Unassembled WGS sequence"/>
</dbReference>
<sequence length="406" mass="44413">MGAAGVERWQCLCKVPLSIRTAPRGKGEILAVIGPGDLVAFTPFPQRPVVLADLLAHSYLRCRKVVEDGRVESEQGWISCNSEDVGVHFAPFTQQAHTAYTASSWQSCSRRSSSQNPWLNQLARLKLPATSELEETLGSRLLLDTHVRGKFTGVFVCDALAGSGMAVRPCMDRVAQRWIRDNFAADAVTVSSLELAALLEKRTVEDRHKLVLLLVQEPHAWVARARLSGFPGAFLARAEEPSGKLEFAGKCPGLMDWLQQPVECSGNLHSEGLMSLWAWFTQDLGRAAVAAKHVVLCRVEDLLFDSGGVASALRRLGIKQRSAGTAVHLPVRDMWWCQAIESYRQSGLFTHQEAEAIDTPVANLRGQGGLAYVVGDCREAVGGSQERVQHLTSDLTIGCPWFSSTI</sequence>
<comment type="caution">
    <text evidence="1">The sequence shown here is derived from an EMBL/GenBank/DDBJ whole genome shotgun (WGS) entry which is preliminary data.</text>
</comment>
<organism evidence="1 2">
    <name type="scientific">Symbiodinium natans</name>
    <dbReference type="NCBI Taxonomy" id="878477"/>
    <lineage>
        <taxon>Eukaryota</taxon>
        <taxon>Sar</taxon>
        <taxon>Alveolata</taxon>
        <taxon>Dinophyceae</taxon>
        <taxon>Suessiales</taxon>
        <taxon>Symbiodiniaceae</taxon>
        <taxon>Symbiodinium</taxon>
    </lineage>
</organism>
<evidence type="ECO:0000313" key="2">
    <source>
        <dbReference type="Proteomes" id="UP000604046"/>
    </source>
</evidence>
<keyword evidence="2" id="KW-1185">Reference proteome</keyword>
<evidence type="ECO:0000313" key="1">
    <source>
        <dbReference type="EMBL" id="CAE7247830.1"/>
    </source>
</evidence>